<evidence type="ECO:0000256" key="8">
    <source>
        <dbReference type="ARBA" id="ARBA00022833"/>
    </source>
</evidence>
<dbReference type="FunFam" id="3.60.15.10:FF:000002">
    <property type="entry name" value="Ribonuclease Z"/>
    <property type="match status" value="1"/>
</dbReference>
<comment type="cofactor">
    <cofactor evidence="10">
        <name>Zn(2+)</name>
        <dbReference type="ChEBI" id="CHEBI:29105"/>
    </cofactor>
    <text evidence="10">Binds 2 Zn(2+) ions.</text>
</comment>
<accession>A0A839A5H6</accession>
<comment type="similarity">
    <text evidence="10">Belongs to the RNase Z family.</text>
</comment>
<keyword evidence="3 10" id="KW-0819">tRNA processing</keyword>
<dbReference type="RefSeq" id="WP_218930719.1">
    <property type="nucleotide sequence ID" value="NZ_JACAOA010000008.1"/>
</dbReference>
<dbReference type="NCBIfam" id="NF000801">
    <property type="entry name" value="PRK00055.1-3"/>
    <property type="match status" value="1"/>
</dbReference>
<dbReference type="InterPro" id="IPR013471">
    <property type="entry name" value="RNase_Z/BN"/>
</dbReference>
<dbReference type="SMART" id="SM00849">
    <property type="entry name" value="Lactamase_B"/>
    <property type="match status" value="1"/>
</dbReference>
<feature type="binding site" evidence="10">
    <location>
        <position position="214"/>
    </location>
    <ligand>
        <name>Zn(2+)</name>
        <dbReference type="ChEBI" id="CHEBI:29105"/>
        <label>2</label>
        <note>catalytic</note>
    </ligand>
</feature>
<evidence type="ECO:0000256" key="5">
    <source>
        <dbReference type="ARBA" id="ARBA00022723"/>
    </source>
</evidence>
<keyword evidence="5 10" id="KW-0479">Metal-binding</keyword>
<comment type="caution">
    <text evidence="12">The sequence shown here is derived from an EMBL/GenBank/DDBJ whole genome shotgun (WGS) entry which is preliminary data.</text>
</comment>
<dbReference type="AlphaFoldDB" id="A0A839A5H6"/>
<comment type="function">
    <text evidence="9 10">Zinc phosphodiesterase, which displays some tRNA 3'-processing endonuclease activity. Probably involved in tRNA maturation, by removing a 3'-trailer from precursor tRNA.</text>
</comment>
<dbReference type="GO" id="GO:0008270">
    <property type="term" value="F:zinc ion binding"/>
    <property type="evidence" value="ECO:0007669"/>
    <property type="project" value="UniProtKB-UniRule"/>
</dbReference>
<keyword evidence="7 10" id="KW-0378">Hydrolase</keyword>
<comment type="catalytic activity">
    <reaction evidence="10">
        <text>Endonucleolytic cleavage of RNA, removing extra 3' nucleotides from tRNA precursor, generating 3' termini of tRNAs. A 3'-hydroxy group is left at the tRNA terminus and a 5'-phosphoryl group is left at the trailer molecule.</text>
        <dbReference type="EC" id="3.1.26.11"/>
    </reaction>
</comment>
<evidence type="ECO:0000256" key="6">
    <source>
        <dbReference type="ARBA" id="ARBA00022759"/>
    </source>
</evidence>
<evidence type="ECO:0000256" key="1">
    <source>
        <dbReference type="ARBA" id="ARBA00011738"/>
    </source>
</evidence>
<dbReference type="InterPro" id="IPR036866">
    <property type="entry name" value="RibonucZ/Hydroxyglut_hydro"/>
</dbReference>
<comment type="subunit">
    <text evidence="1 10">Homodimer.</text>
</comment>
<dbReference type="GO" id="GO:0042802">
    <property type="term" value="F:identical protein binding"/>
    <property type="evidence" value="ECO:0007669"/>
    <property type="project" value="UniProtKB-ARBA"/>
</dbReference>
<reference evidence="12 13" key="1">
    <citation type="submission" date="2020-06" db="EMBL/GenBank/DDBJ databases">
        <title>Reclassification of Facklamia ignava, Facklamia soureckii and Facklami tabacinasalis as Falseniella iganva gen. nov., comb. nov., Hutsoniella ignava gen. nov., comb. nov., and Ruoffia tabacinasalis gen. nov., comb. nov and description of Ruoffia haltotolerans sp. nov., isolated from hypersaline Inland Sea of Qatar.</title>
        <authorList>
            <person name="Fotedar R."/>
            <person name="Sankaranarayanan K."/>
            <person name="Lawson P."/>
            <person name="Caldwell M."/>
            <person name="Zeyara A."/>
            <person name="Al Malki A."/>
            <person name="Ali M."/>
        </authorList>
    </citation>
    <scope>NUCLEOTIDE SEQUENCE [LARGE SCALE GENOMIC DNA]</scope>
    <source>
        <strain evidence="12 13">INB8</strain>
    </source>
</reference>
<feature type="binding site" evidence="10">
    <location>
        <position position="67"/>
    </location>
    <ligand>
        <name>Zn(2+)</name>
        <dbReference type="ChEBI" id="CHEBI:29105"/>
        <label>2</label>
        <note>catalytic</note>
    </ligand>
</feature>
<feature type="binding site" evidence="10">
    <location>
        <position position="272"/>
    </location>
    <ligand>
        <name>Zn(2+)</name>
        <dbReference type="ChEBI" id="CHEBI:29105"/>
        <label>2</label>
        <note>catalytic</note>
    </ligand>
</feature>
<evidence type="ECO:0000256" key="2">
    <source>
        <dbReference type="ARBA" id="ARBA00012477"/>
    </source>
</evidence>
<dbReference type="NCBIfam" id="TIGR02651">
    <property type="entry name" value="RNase_Z"/>
    <property type="match status" value="1"/>
</dbReference>
<feature type="binding site" evidence="10">
    <location>
        <position position="143"/>
    </location>
    <ligand>
        <name>Zn(2+)</name>
        <dbReference type="ChEBI" id="CHEBI:29105"/>
        <label>1</label>
        <note>catalytic</note>
    </ligand>
</feature>
<evidence type="ECO:0000256" key="3">
    <source>
        <dbReference type="ARBA" id="ARBA00022694"/>
    </source>
</evidence>
<feature type="binding site" evidence="10">
    <location>
        <position position="68"/>
    </location>
    <ligand>
        <name>Zn(2+)</name>
        <dbReference type="ChEBI" id="CHEBI:29105"/>
        <label>2</label>
        <note>catalytic</note>
    </ligand>
</feature>
<dbReference type="HAMAP" id="MF_01818">
    <property type="entry name" value="RNase_Z_BN"/>
    <property type="match status" value="1"/>
</dbReference>
<feature type="binding site" evidence="10">
    <location>
        <position position="214"/>
    </location>
    <ligand>
        <name>Zn(2+)</name>
        <dbReference type="ChEBI" id="CHEBI:29105"/>
        <label>1</label>
        <note>catalytic</note>
    </ligand>
</feature>
<keyword evidence="4 10" id="KW-0540">Nuclease</keyword>
<keyword evidence="13" id="KW-1185">Reference proteome</keyword>
<evidence type="ECO:0000256" key="4">
    <source>
        <dbReference type="ARBA" id="ARBA00022722"/>
    </source>
</evidence>
<dbReference type="InterPro" id="IPR001279">
    <property type="entry name" value="Metallo-B-lactamas"/>
</dbReference>
<dbReference type="Proteomes" id="UP000571018">
    <property type="component" value="Unassembled WGS sequence"/>
</dbReference>
<dbReference type="CDD" id="cd07717">
    <property type="entry name" value="RNaseZ_ZiPD-like_MBL-fold"/>
    <property type="match status" value="1"/>
</dbReference>
<feature type="binding site" evidence="10">
    <location>
        <position position="63"/>
    </location>
    <ligand>
        <name>Zn(2+)</name>
        <dbReference type="ChEBI" id="CHEBI:29105"/>
        <label>1</label>
        <note>catalytic</note>
    </ligand>
</feature>
<protein>
    <recommendedName>
        <fullName evidence="2 10">Ribonuclease Z</fullName>
        <shortName evidence="10">RNase Z</shortName>
        <ecNumber evidence="2 10">3.1.26.11</ecNumber>
    </recommendedName>
    <alternativeName>
        <fullName evidence="10">tRNA 3 endonuclease</fullName>
    </alternativeName>
    <alternativeName>
        <fullName evidence="10">tRNase Z</fullName>
    </alternativeName>
</protein>
<proteinExistence type="inferred from homology"/>
<gene>
    <name evidence="10 12" type="primary">rnz</name>
    <name evidence="12" type="ORF">HW423_04335</name>
</gene>
<name>A0A839A5H6_9LACT</name>
<organism evidence="12 13">
    <name type="scientific">Ruoffia halotolerans</name>
    <dbReference type="NCBI Taxonomy" id="2748684"/>
    <lineage>
        <taxon>Bacteria</taxon>
        <taxon>Bacillati</taxon>
        <taxon>Bacillota</taxon>
        <taxon>Bacilli</taxon>
        <taxon>Lactobacillales</taxon>
        <taxon>Aerococcaceae</taxon>
        <taxon>Ruoffia</taxon>
    </lineage>
</organism>
<dbReference type="PANTHER" id="PTHR46018:SF2">
    <property type="entry name" value="ZINC PHOSPHODIESTERASE ELAC PROTEIN 1"/>
    <property type="match status" value="1"/>
</dbReference>
<dbReference type="EMBL" id="JACAOA010000008">
    <property type="protein sequence ID" value="MBA5729008.1"/>
    <property type="molecule type" value="Genomic_DNA"/>
</dbReference>
<feature type="binding site" evidence="10">
    <location>
        <position position="65"/>
    </location>
    <ligand>
        <name>Zn(2+)</name>
        <dbReference type="ChEBI" id="CHEBI:29105"/>
        <label>1</label>
        <note>catalytic</note>
    </ligand>
</feature>
<dbReference type="Pfam" id="PF23023">
    <property type="entry name" value="Anti-Pycsar_Apyc1"/>
    <property type="match status" value="1"/>
</dbReference>
<evidence type="ECO:0000259" key="11">
    <source>
        <dbReference type="SMART" id="SM00849"/>
    </source>
</evidence>
<feature type="domain" description="Metallo-beta-lactamase" evidence="11">
    <location>
        <begin position="18"/>
        <end position="203"/>
    </location>
</feature>
<dbReference type="PANTHER" id="PTHR46018">
    <property type="entry name" value="ZINC PHOSPHODIESTERASE ELAC PROTEIN 1"/>
    <property type="match status" value="1"/>
</dbReference>
<dbReference type="Gene3D" id="3.60.15.10">
    <property type="entry name" value="Ribonuclease Z/Hydroxyacylglutathione hydrolase-like"/>
    <property type="match status" value="1"/>
</dbReference>
<evidence type="ECO:0000256" key="9">
    <source>
        <dbReference type="ARBA" id="ARBA00057812"/>
    </source>
</evidence>
<keyword evidence="6 10" id="KW-0255">Endonuclease</keyword>
<evidence type="ECO:0000313" key="13">
    <source>
        <dbReference type="Proteomes" id="UP000571018"/>
    </source>
</evidence>
<sequence>MEILFLGTGAGVPSKSRNVSSLVLKLLNELNETWLFDCGEGTQHQILKTTLKPGKVKNIFITHMHGDHIFGLPGFLSSRSFQGGDNQPITIYGPPGIEQYINASLKYSKSNLLYKVNIVELDPKGGEIQLNKGWKVKYLPLQHNILSFGYRIEEPKSDGVLLVEKLKEYNIPNGPIFGKLKNGKTVTLEDGTKLDGKDFVGEVKPGKVIAIIGDTRPNANIEKLAEDADVLVHEGTHAKGENKIANRYFHSTVEQAAQVAKASNVKQLYLNHISSRYLGADVKQLEKDARSIFKHTKVAYDLNEFEI</sequence>
<dbReference type="SUPFAM" id="SSF56281">
    <property type="entry name" value="Metallo-hydrolase/oxidoreductase"/>
    <property type="match status" value="1"/>
</dbReference>
<keyword evidence="8 10" id="KW-0862">Zinc</keyword>
<dbReference type="EC" id="3.1.26.11" evidence="2 10"/>
<evidence type="ECO:0000313" key="12">
    <source>
        <dbReference type="EMBL" id="MBA5729008.1"/>
    </source>
</evidence>
<evidence type="ECO:0000256" key="10">
    <source>
        <dbReference type="HAMAP-Rule" id="MF_01818"/>
    </source>
</evidence>
<dbReference type="GO" id="GO:0042781">
    <property type="term" value="F:3'-tRNA processing endoribonuclease activity"/>
    <property type="evidence" value="ECO:0007669"/>
    <property type="project" value="UniProtKB-UniRule"/>
</dbReference>
<evidence type="ECO:0000256" key="7">
    <source>
        <dbReference type="ARBA" id="ARBA00022801"/>
    </source>
</evidence>
<feature type="active site" description="Proton acceptor" evidence="10">
    <location>
        <position position="67"/>
    </location>
</feature>